<dbReference type="PANTHER" id="PTHR43611">
    <property type="entry name" value="ALPHA-D-GLUCOSE 1-PHOSPHATE PHOSPHATASE"/>
    <property type="match status" value="1"/>
</dbReference>
<keyword evidence="2" id="KW-1185">Reference proteome</keyword>
<dbReference type="Gene3D" id="1.10.150.240">
    <property type="entry name" value="Putative phosphatase, domain 2"/>
    <property type="match status" value="1"/>
</dbReference>
<evidence type="ECO:0000313" key="1">
    <source>
        <dbReference type="EMBL" id="MBH1940589.1"/>
    </source>
</evidence>
<organism evidence="1 2">
    <name type="scientific">Mobilitalea sibirica</name>
    <dbReference type="NCBI Taxonomy" id="1462919"/>
    <lineage>
        <taxon>Bacteria</taxon>
        <taxon>Bacillati</taxon>
        <taxon>Bacillota</taxon>
        <taxon>Clostridia</taxon>
        <taxon>Lachnospirales</taxon>
        <taxon>Lachnospiraceae</taxon>
        <taxon>Mobilitalea</taxon>
    </lineage>
</organism>
<proteinExistence type="predicted"/>
<dbReference type="RefSeq" id="WP_197660810.1">
    <property type="nucleotide sequence ID" value="NZ_JAEAGR010000005.1"/>
</dbReference>
<accession>A0A8J7H1W9</accession>
<dbReference type="Proteomes" id="UP000623269">
    <property type="component" value="Unassembled WGS sequence"/>
</dbReference>
<dbReference type="NCBIfam" id="TIGR01509">
    <property type="entry name" value="HAD-SF-IA-v3"/>
    <property type="match status" value="1"/>
</dbReference>
<protein>
    <submittedName>
        <fullName evidence="1">HAD family phosphatase</fullName>
    </submittedName>
</protein>
<dbReference type="AlphaFoldDB" id="A0A8J7H1W9"/>
<dbReference type="InterPro" id="IPR023214">
    <property type="entry name" value="HAD_sf"/>
</dbReference>
<dbReference type="EMBL" id="JAEAGR010000005">
    <property type="protein sequence ID" value="MBH1940589.1"/>
    <property type="molecule type" value="Genomic_DNA"/>
</dbReference>
<reference evidence="1" key="1">
    <citation type="submission" date="2020-12" db="EMBL/GenBank/DDBJ databases">
        <title>M. sibirica DSM 26468T genome.</title>
        <authorList>
            <person name="Thieme N."/>
            <person name="Rettenmaier R."/>
            <person name="Zverlov V."/>
            <person name="Liebl W."/>
        </authorList>
    </citation>
    <scope>NUCLEOTIDE SEQUENCE</scope>
    <source>
        <strain evidence="1">DSM 26468</strain>
    </source>
</reference>
<comment type="caution">
    <text evidence="1">The sequence shown here is derived from an EMBL/GenBank/DDBJ whole genome shotgun (WGS) entry which is preliminary data.</text>
</comment>
<dbReference type="SFLD" id="SFLDG01129">
    <property type="entry name" value="C1.5:_HAD__Beta-PGM__Phosphata"/>
    <property type="match status" value="1"/>
</dbReference>
<dbReference type="PRINTS" id="PR00413">
    <property type="entry name" value="HADHALOGNASE"/>
</dbReference>
<dbReference type="InterPro" id="IPR023198">
    <property type="entry name" value="PGP-like_dom2"/>
</dbReference>
<gene>
    <name evidence="1" type="ORF">I5677_06785</name>
</gene>
<sequence>MINTIVFDIGNVLAHFGWLEYLKECGYDDVTIDKIGKATVYHRLWKELDRSLNMEQELIDQFIANDPEVASEIAEFLDKSYQVVWEYEGSVELIQDLKKKGYKVYLLSNYGGRNFQHAKENFEFFQHVDGAVISYEVGYVKPEPAIFQALIDKYNIIPQEAVFLDDTKVNVEAAKVLGFQTIHVTSHQEIRNELKKFHIIV</sequence>
<dbReference type="CDD" id="cd02603">
    <property type="entry name" value="HAD_sEH-N_like"/>
    <property type="match status" value="1"/>
</dbReference>
<dbReference type="Gene3D" id="3.40.50.1000">
    <property type="entry name" value="HAD superfamily/HAD-like"/>
    <property type="match status" value="1"/>
</dbReference>
<dbReference type="InterPro" id="IPR036412">
    <property type="entry name" value="HAD-like_sf"/>
</dbReference>
<dbReference type="InterPro" id="IPR006439">
    <property type="entry name" value="HAD-SF_hydro_IA"/>
</dbReference>
<name>A0A8J7H1W9_9FIRM</name>
<dbReference type="SUPFAM" id="SSF56784">
    <property type="entry name" value="HAD-like"/>
    <property type="match status" value="1"/>
</dbReference>
<dbReference type="NCBIfam" id="TIGR01549">
    <property type="entry name" value="HAD-SF-IA-v1"/>
    <property type="match status" value="1"/>
</dbReference>
<evidence type="ECO:0000313" key="2">
    <source>
        <dbReference type="Proteomes" id="UP000623269"/>
    </source>
</evidence>
<dbReference type="SFLD" id="SFLDS00003">
    <property type="entry name" value="Haloacid_Dehalogenase"/>
    <property type="match status" value="1"/>
</dbReference>
<dbReference type="PANTHER" id="PTHR43611:SF3">
    <property type="entry name" value="FLAVIN MONONUCLEOTIDE HYDROLASE 1, CHLOROPLATIC"/>
    <property type="match status" value="1"/>
</dbReference>
<dbReference type="Pfam" id="PF00702">
    <property type="entry name" value="Hydrolase"/>
    <property type="match status" value="1"/>
</dbReference>